<evidence type="ECO:0000313" key="3">
    <source>
        <dbReference type="Proteomes" id="UP000288429"/>
    </source>
</evidence>
<evidence type="ECO:0000313" key="2">
    <source>
        <dbReference type="EMBL" id="RSM11814.1"/>
    </source>
</evidence>
<dbReference type="Proteomes" id="UP000288429">
    <property type="component" value="Unassembled WGS sequence"/>
</dbReference>
<protein>
    <submittedName>
        <fullName evidence="2">Uncharacterized protein</fullName>
    </submittedName>
</protein>
<dbReference type="AlphaFoldDB" id="A0A428UC04"/>
<feature type="region of interest" description="Disordered" evidence="1">
    <location>
        <begin position="277"/>
        <end position="299"/>
    </location>
</feature>
<gene>
    <name evidence="2" type="ORF">CDV31_006582</name>
</gene>
<sequence length="299" mass="33673">MGIKGLRLLEVMLISRLDGSDPKSSKLLFDVTAMMKLRKATVQAHRFYSKDHMEFSVFPRNLTLQDIDEISYELTKVHLDVFAGRLAKGDLKIFGKRAQFDCTLGKAVKIKATIKKFSLGPLTIFIDGVVDIWDASAALHLDIGLLPKTRFDFFVHLKLSDLFLLKLEAQLKGTINIKNYKTWANADFTMYGLVEQRVIAYVTAQLDQQVSAAHEAAKEGFEVVKQDMEAKEAVFKAGCDDAIRQLENAKAVWLAKKAQADSDFANARASAAAERKRLQDKVDEAERDFKNPIRQKQSE</sequence>
<evidence type="ECO:0000256" key="1">
    <source>
        <dbReference type="SAM" id="MobiDB-lite"/>
    </source>
</evidence>
<accession>A0A428UC04</accession>
<reference evidence="2 3" key="1">
    <citation type="submission" date="2017-06" db="EMBL/GenBank/DDBJ databases">
        <title>Cmopartive genomic analysis of Ambrosia Fusariam Clade fungi.</title>
        <authorList>
            <person name="Stajich J.E."/>
            <person name="Carrillo J."/>
            <person name="Kijimoto T."/>
            <person name="Eskalen A."/>
            <person name="O'Donnell K."/>
            <person name="Kasson M."/>
        </authorList>
    </citation>
    <scope>NUCLEOTIDE SEQUENCE [LARGE SCALE GENOMIC DNA]</scope>
    <source>
        <strain evidence="2 3">NRRL 20438</strain>
    </source>
</reference>
<comment type="caution">
    <text evidence="2">The sequence shown here is derived from an EMBL/GenBank/DDBJ whole genome shotgun (WGS) entry which is preliminary data.</text>
</comment>
<proteinExistence type="predicted"/>
<name>A0A428UC04_9HYPO</name>
<organism evidence="2 3">
    <name type="scientific">Fusarium ambrosium</name>
    <dbReference type="NCBI Taxonomy" id="131363"/>
    <lineage>
        <taxon>Eukaryota</taxon>
        <taxon>Fungi</taxon>
        <taxon>Dikarya</taxon>
        <taxon>Ascomycota</taxon>
        <taxon>Pezizomycotina</taxon>
        <taxon>Sordariomycetes</taxon>
        <taxon>Hypocreomycetidae</taxon>
        <taxon>Hypocreales</taxon>
        <taxon>Nectriaceae</taxon>
        <taxon>Fusarium</taxon>
        <taxon>Fusarium solani species complex</taxon>
    </lineage>
</organism>
<dbReference type="EMBL" id="NIZV01000075">
    <property type="protein sequence ID" value="RSM11814.1"/>
    <property type="molecule type" value="Genomic_DNA"/>
</dbReference>
<keyword evidence="3" id="KW-1185">Reference proteome</keyword>